<gene>
    <name evidence="1" type="ordered locus">Halha_1933</name>
</gene>
<dbReference type="EMBL" id="CP003359">
    <property type="protein sequence ID" value="AGB41844.1"/>
    <property type="molecule type" value="Genomic_DNA"/>
</dbReference>
<dbReference type="STRING" id="748449.Halha_1933"/>
<evidence type="ECO:0000313" key="2">
    <source>
        <dbReference type="Proteomes" id="UP000010880"/>
    </source>
</evidence>
<dbReference type="RefSeq" id="WP_015327560.1">
    <property type="nucleotide sequence ID" value="NC_019978.1"/>
</dbReference>
<accession>L0KBV9</accession>
<reference evidence="2" key="1">
    <citation type="submission" date="2012-02" db="EMBL/GenBank/DDBJ databases">
        <title>The complete genome of Halobacteroides halobius DSM 5150.</title>
        <authorList>
            <person name="Lucas S."/>
            <person name="Copeland A."/>
            <person name="Lapidus A."/>
            <person name="Glavina del Rio T."/>
            <person name="Dalin E."/>
            <person name="Tice H."/>
            <person name="Bruce D."/>
            <person name="Goodwin L."/>
            <person name="Pitluck S."/>
            <person name="Peters L."/>
            <person name="Mikhailova N."/>
            <person name="Gu W."/>
            <person name="Kyrpides N."/>
            <person name="Mavromatis K."/>
            <person name="Ivanova N."/>
            <person name="Brettin T."/>
            <person name="Detter J.C."/>
            <person name="Han C."/>
            <person name="Larimer F."/>
            <person name="Land M."/>
            <person name="Hauser L."/>
            <person name="Markowitz V."/>
            <person name="Cheng J.-F."/>
            <person name="Hugenholtz P."/>
            <person name="Woyke T."/>
            <person name="Wu D."/>
            <person name="Tindall B."/>
            <person name="Pomrenke H."/>
            <person name="Brambilla E."/>
            <person name="Klenk H.-P."/>
            <person name="Eisen J.A."/>
        </authorList>
    </citation>
    <scope>NUCLEOTIDE SEQUENCE [LARGE SCALE GENOMIC DNA]</scope>
    <source>
        <strain evidence="2">ATCC 35273 / DSM 5150 / MD-1</strain>
    </source>
</reference>
<dbReference type="KEGG" id="hhl:Halha_1933"/>
<evidence type="ECO:0000313" key="1">
    <source>
        <dbReference type="EMBL" id="AGB41844.1"/>
    </source>
</evidence>
<evidence type="ECO:0008006" key="3">
    <source>
        <dbReference type="Google" id="ProtNLM"/>
    </source>
</evidence>
<dbReference type="Proteomes" id="UP000010880">
    <property type="component" value="Chromosome"/>
</dbReference>
<organism evidence="1 2">
    <name type="scientific">Halobacteroides halobius (strain ATCC 35273 / DSM 5150 / MD-1)</name>
    <dbReference type="NCBI Taxonomy" id="748449"/>
    <lineage>
        <taxon>Bacteria</taxon>
        <taxon>Bacillati</taxon>
        <taxon>Bacillota</taxon>
        <taxon>Clostridia</taxon>
        <taxon>Halanaerobiales</taxon>
        <taxon>Halobacteroidaceae</taxon>
        <taxon>Halobacteroides</taxon>
    </lineage>
</organism>
<dbReference type="AlphaFoldDB" id="L0KBV9"/>
<dbReference type="HOGENOM" id="CLU_2633172_0_0_9"/>
<sequence>MQEITESNLSELSQKELSKINGGGWTEVAVAGGIALAAASCPLAGAAAFYGGASAASAIGTTIGGIATTVGTATTVF</sequence>
<protein>
    <recommendedName>
        <fullName evidence="3">Class IIb bacteriocin, lactobin A/cerein 7B family</fullName>
    </recommendedName>
</protein>
<proteinExistence type="predicted"/>
<name>L0KBV9_HALHC</name>
<keyword evidence="2" id="KW-1185">Reference proteome</keyword>